<dbReference type="Proteomes" id="UP001189624">
    <property type="component" value="Chromosome 11"/>
</dbReference>
<accession>A0AA87B878</accession>
<name>A0AA87B878_9FABA</name>
<dbReference type="AlphaFoldDB" id="A0AA87B878"/>
<sequence>MRKIEMKSIGVITMVLLVLGFAEAELKSESDGVICRIKCAFKCAPYEPYPPIYSKCIGDCQSHCNNLSSDPLSNCFTSCGFIKSIAMSIGAPDLAANMLNPCLKECKNK</sequence>
<dbReference type="EMBL" id="OY731408">
    <property type="protein sequence ID" value="CAJ1978481.1"/>
    <property type="molecule type" value="Genomic_DNA"/>
</dbReference>
<feature type="signal peptide" evidence="1">
    <location>
        <begin position="1"/>
        <end position="24"/>
    </location>
</feature>
<gene>
    <name evidence="2" type="ORF">AYBTSS11_LOCUS30676</name>
</gene>
<evidence type="ECO:0000313" key="3">
    <source>
        <dbReference type="Proteomes" id="UP001189624"/>
    </source>
</evidence>
<proteinExistence type="predicted"/>
<organism evidence="2 3">
    <name type="scientific">Sphenostylis stenocarpa</name>
    <dbReference type="NCBI Taxonomy" id="92480"/>
    <lineage>
        <taxon>Eukaryota</taxon>
        <taxon>Viridiplantae</taxon>
        <taxon>Streptophyta</taxon>
        <taxon>Embryophyta</taxon>
        <taxon>Tracheophyta</taxon>
        <taxon>Spermatophyta</taxon>
        <taxon>Magnoliopsida</taxon>
        <taxon>eudicotyledons</taxon>
        <taxon>Gunneridae</taxon>
        <taxon>Pentapetalae</taxon>
        <taxon>rosids</taxon>
        <taxon>fabids</taxon>
        <taxon>Fabales</taxon>
        <taxon>Fabaceae</taxon>
        <taxon>Papilionoideae</taxon>
        <taxon>50 kb inversion clade</taxon>
        <taxon>NPAAA clade</taxon>
        <taxon>indigoferoid/millettioid clade</taxon>
        <taxon>Phaseoleae</taxon>
        <taxon>Sphenostylis</taxon>
    </lineage>
</organism>
<protein>
    <recommendedName>
        <fullName evidence="4">Thionin-like protein 2</fullName>
    </recommendedName>
</protein>
<evidence type="ECO:0000313" key="2">
    <source>
        <dbReference type="EMBL" id="CAJ1978481.1"/>
    </source>
</evidence>
<keyword evidence="3" id="KW-1185">Reference proteome</keyword>
<feature type="chain" id="PRO_5041718632" description="Thionin-like protein 2" evidence="1">
    <location>
        <begin position="25"/>
        <end position="109"/>
    </location>
</feature>
<evidence type="ECO:0000256" key="1">
    <source>
        <dbReference type="SAM" id="SignalP"/>
    </source>
</evidence>
<keyword evidence="1" id="KW-0732">Signal</keyword>
<reference evidence="2" key="1">
    <citation type="submission" date="2023-10" db="EMBL/GenBank/DDBJ databases">
        <authorList>
            <person name="Domelevo Entfellner J.-B."/>
        </authorList>
    </citation>
    <scope>NUCLEOTIDE SEQUENCE</scope>
</reference>
<dbReference type="Gramene" id="rna-AYBTSS11_LOCUS30676">
    <property type="protein sequence ID" value="CAJ1978481.1"/>
    <property type="gene ID" value="gene-AYBTSS11_LOCUS30676"/>
</dbReference>
<evidence type="ECO:0008006" key="4">
    <source>
        <dbReference type="Google" id="ProtNLM"/>
    </source>
</evidence>